<comment type="caution">
    <text evidence="4">The sequence shown here is derived from an EMBL/GenBank/DDBJ whole genome shotgun (WGS) entry which is preliminary data.</text>
</comment>
<dbReference type="GO" id="GO:0016832">
    <property type="term" value="F:aldehyde-lyase activity"/>
    <property type="evidence" value="ECO:0007669"/>
    <property type="project" value="InterPro"/>
</dbReference>
<dbReference type="PROSITE" id="PS01054">
    <property type="entry name" value="TRANSALDOLASE_1"/>
    <property type="match status" value="1"/>
</dbReference>
<sequence length="226" mass="25449">MKLIIDDGNIENIKEIYEYFEVDGVTTNPSILAKQGKNPKNVLKEIREFIKDDELHIQVLSNKASDIEKEARIIVKEFGENTFIKIPSNKEGFKAMRNLVKEGINVTATAIYSPMQAFLAMKAGAKYVAPYVNRIDNLGYDGLYTVKKIQNIIDTNGFDTEILAASFKNSNQALSLIEYGIGALTCSADVIRKFVDDRNVDKAVDDFAKDFEKLDNIKKTMIDYLS</sequence>
<dbReference type="EMBL" id="VULQ01000007">
    <property type="protein sequence ID" value="MSS78125.1"/>
    <property type="molecule type" value="Genomic_DNA"/>
</dbReference>
<dbReference type="SUPFAM" id="SSF51569">
    <property type="entry name" value="Aldolase"/>
    <property type="match status" value="1"/>
</dbReference>
<keyword evidence="5" id="KW-1185">Reference proteome</keyword>
<evidence type="ECO:0000256" key="1">
    <source>
        <dbReference type="ARBA" id="ARBA00004496"/>
    </source>
</evidence>
<dbReference type="InterPro" id="IPR001585">
    <property type="entry name" value="TAL/FSA"/>
</dbReference>
<dbReference type="Gene3D" id="3.20.20.70">
    <property type="entry name" value="Aldolase class I"/>
    <property type="match status" value="1"/>
</dbReference>
<name>A0A6N7VFB8_9FIRM</name>
<dbReference type="Pfam" id="PF00923">
    <property type="entry name" value="TAL_FSA"/>
    <property type="match status" value="1"/>
</dbReference>
<keyword evidence="3" id="KW-0704">Schiff base</keyword>
<dbReference type="PANTHER" id="PTHR10683:SF36">
    <property type="entry name" value="TRANSALDOLASE"/>
    <property type="match status" value="1"/>
</dbReference>
<dbReference type="CDD" id="cd00956">
    <property type="entry name" value="Transaldolase_FSA"/>
    <property type="match status" value="1"/>
</dbReference>
<protein>
    <submittedName>
        <fullName evidence="4">Fructose-6-phosphate aldolase</fullName>
    </submittedName>
</protein>
<gene>
    <name evidence="4" type="ORF">FYJ26_06890</name>
</gene>
<dbReference type="AlphaFoldDB" id="A0A6N7VFB8"/>
<dbReference type="InterPro" id="IPR018225">
    <property type="entry name" value="Transaldolase_AS"/>
</dbReference>
<comment type="subcellular location">
    <subcellularLocation>
        <location evidence="1">Cytoplasm</location>
    </subcellularLocation>
</comment>
<dbReference type="InterPro" id="IPR013785">
    <property type="entry name" value="Aldolase_TIM"/>
</dbReference>
<dbReference type="GO" id="GO:0005975">
    <property type="term" value="P:carbohydrate metabolic process"/>
    <property type="evidence" value="ECO:0007669"/>
    <property type="project" value="InterPro"/>
</dbReference>
<reference evidence="4 5" key="1">
    <citation type="submission" date="2019-08" db="EMBL/GenBank/DDBJ databases">
        <title>In-depth cultivation of the pig gut microbiome towards novel bacterial diversity and tailored functional studies.</title>
        <authorList>
            <person name="Wylensek D."/>
            <person name="Hitch T.C.A."/>
            <person name="Clavel T."/>
        </authorList>
    </citation>
    <scope>NUCLEOTIDE SEQUENCE [LARGE SCALE GENOMIC DNA]</scope>
    <source>
        <strain evidence="4 5">WCA-380-WT-2B</strain>
    </source>
</reference>
<evidence type="ECO:0000313" key="5">
    <source>
        <dbReference type="Proteomes" id="UP000441925"/>
    </source>
</evidence>
<dbReference type="InterPro" id="IPR033919">
    <property type="entry name" value="TSA/FSA_arc/bac"/>
</dbReference>
<keyword evidence="2" id="KW-0963">Cytoplasm</keyword>
<organism evidence="4 5">
    <name type="scientific">Anaerococcus porci</name>
    <dbReference type="NCBI Taxonomy" id="2652269"/>
    <lineage>
        <taxon>Bacteria</taxon>
        <taxon>Bacillati</taxon>
        <taxon>Bacillota</taxon>
        <taxon>Tissierellia</taxon>
        <taxon>Tissierellales</taxon>
        <taxon>Peptoniphilaceae</taxon>
        <taxon>Anaerococcus</taxon>
    </lineage>
</organism>
<dbReference type="GO" id="GO:0005737">
    <property type="term" value="C:cytoplasm"/>
    <property type="evidence" value="ECO:0007669"/>
    <property type="project" value="UniProtKB-SubCell"/>
</dbReference>
<proteinExistence type="predicted"/>
<dbReference type="PANTHER" id="PTHR10683">
    <property type="entry name" value="TRANSALDOLASE"/>
    <property type="match status" value="1"/>
</dbReference>
<evidence type="ECO:0000256" key="3">
    <source>
        <dbReference type="ARBA" id="ARBA00023270"/>
    </source>
</evidence>
<evidence type="ECO:0000256" key="2">
    <source>
        <dbReference type="ARBA" id="ARBA00022490"/>
    </source>
</evidence>
<dbReference type="FunFam" id="3.20.20.70:FF:000018">
    <property type="entry name" value="Probable transaldolase"/>
    <property type="match status" value="1"/>
</dbReference>
<dbReference type="Proteomes" id="UP000441925">
    <property type="component" value="Unassembled WGS sequence"/>
</dbReference>
<accession>A0A6N7VFB8</accession>
<dbReference type="RefSeq" id="WP_154540947.1">
    <property type="nucleotide sequence ID" value="NZ_JAXDSU010000061.1"/>
</dbReference>
<evidence type="ECO:0000313" key="4">
    <source>
        <dbReference type="EMBL" id="MSS78125.1"/>
    </source>
</evidence>